<keyword evidence="2" id="KW-0812">Transmembrane</keyword>
<keyword evidence="5" id="KW-1185">Reference proteome</keyword>
<evidence type="ECO:0000256" key="1">
    <source>
        <dbReference type="SAM" id="MobiDB-lite"/>
    </source>
</evidence>
<dbReference type="SUPFAM" id="SSF54106">
    <property type="entry name" value="LysM domain"/>
    <property type="match status" value="1"/>
</dbReference>
<reference evidence="4 5" key="1">
    <citation type="submission" date="2020-08" db="EMBL/GenBank/DDBJ databases">
        <title>Genome sequence of Nocardioides mesophilus KACC 16243T.</title>
        <authorList>
            <person name="Hyun D.-W."/>
            <person name="Bae J.-W."/>
        </authorList>
    </citation>
    <scope>NUCLEOTIDE SEQUENCE [LARGE SCALE GENOMIC DNA]</scope>
    <source>
        <strain evidence="4 5">KACC 16243</strain>
    </source>
</reference>
<dbReference type="Pfam" id="PF01464">
    <property type="entry name" value="SLT"/>
    <property type="match status" value="1"/>
</dbReference>
<protein>
    <submittedName>
        <fullName evidence="4">Transglycosylase SLT domain-containing protein</fullName>
    </submittedName>
</protein>
<dbReference type="InterPro" id="IPR018392">
    <property type="entry name" value="LysM"/>
</dbReference>
<dbReference type="SMART" id="SM00257">
    <property type="entry name" value="LysM"/>
    <property type="match status" value="1"/>
</dbReference>
<feature type="region of interest" description="Disordered" evidence="1">
    <location>
        <begin position="141"/>
        <end position="205"/>
    </location>
</feature>
<dbReference type="RefSeq" id="WP_187578960.1">
    <property type="nucleotide sequence ID" value="NZ_CP060713.1"/>
</dbReference>
<dbReference type="EMBL" id="CP060713">
    <property type="protein sequence ID" value="QNN53118.1"/>
    <property type="molecule type" value="Genomic_DNA"/>
</dbReference>
<evidence type="ECO:0000259" key="3">
    <source>
        <dbReference type="SMART" id="SM00257"/>
    </source>
</evidence>
<dbReference type="AlphaFoldDB" id="A0A7G9RBZ3"/>
<dbReference type="SUPFAM" id="SSF53955">
    <property type="entry name" value="Lysozyme-like"/>
    <property type="match status" value="1"/>
</dbReference>
<name>A0A7G9RBZ3_9ACTN</name>
<dbReference type="CDD" id="cd00118">
    <property type="entry name" value="LysM"/>
    <property type="match status" value="1"/>
</dbReference>
<organism evidence="4 5">
    <name type="scientific">Nocardioides mesophilus</name>
    <dbReference type="NCBI Taxonomy" id="433659"/>
    <lineage>
        <taxon>Bacteria</taxon>
        <taxon>Bacillati</taxon>
        <taxon>Actinomycetota</taxon>
        <taxon>Actinomycetes</taxon>
        <taxon>Propionibacteriales</taxon>
        <taxon>Nocardioidaceae</taxon>
        <taxon>Nocardioides</taxon>
    </lineage>
</organism>
<dbReference type="InterPro" id="IPR008258">
    <property type="entry name" value="Transglycosylase_SLT_dom_1"/>
</dbReference>
<evidence type="ECO:0000313" key="5">
    <source>
        <dbReference type="Proteomes" id="UP000515947"/>
    </source>
</evidence>
<dbReference type="InterPro" id="IPR023346">
    <property type="entry name" value="Lysozyme-like_dom_sf"/>
</dbReference>
<dbReference type="InterPro" id="IPR036779">
    <property type="entry name" value="LysM_dom_sf"/>
</dbReference>
<evidence type="ECO:0000313" key="4">
    <source>
        <dbReference type="EMBL" id="QNN53118.1"/>
    </source>
</evidence>
<dbReference type="CDD" id="cd00254">
    <property type="entry name" value="LT-like"/>
    <property type="match status" value="1"/>
</dbReference>
<gene>
    <name evidence="4" type="ORF">H9L09_01040</name>
</gene>
<dbReference type="Gene3D" id="1.10.530.10">
    <property type="match status" value="1"/>
</dbReference>
<keyword evidence="2" id="KW-1133">Transmembrane helix</keyword>
<dbReference type="PANTHER" id="PTHR37423">
    <property type="entry name" value="SOLUBLE LYTIC MUREIN TRANSGLYCOSYLASE-RELATED"/>
    <property type="match status" value="1"/>
</dbReference>
<accession>A0A7G9RBZ3</accession>
<proteinExistence type="predicted"/>
<dbReference type="PANTHER" id="PTHR37423:SF2">
    <property type="entry name" value="MEMBRANE-BOUND LYTIC MUREIN TRANSGLYCOSYLASE C"/>
    <property type="match status" value="1"/>
</dbReference>
<dbReference type="KEGG" id="nmes:H9L09_01040"/>
<dbReference type="Pfam" id="PF01476">
    <property type="entry name" value="LysM"/>
    <property type="match status" value="1"/>
</dbReference>
<dbReference type="Proteomes" id="UP000515947">
    <property type="component" value="Chromosome"/>
</dbReference>
<feature type="domain" description="LysM" evidence="3">
    <location>
        <begin position="82"/>
        <end position="123"/>
    </location>
</feature>
<keyword evidence="2" id="KW-0472">Membrane</keyword>
<dbReference type="Gene3D" id="3.10.350.10">
    <property type="entry name" value="LysM domain"/>
    <property type="match status" value="1"/>
</dbReference>
<sequence length="360" mass="40463">MTPTAAAAAPASPRARRWRRLLTSVTTGTATAGLVLAVAPLALQAPPSAAPRDHRSDVRLGTAGDLLPVSHRKRHPHRVIKKYRVRPGDTASSVAVRYHAWTDELIRINHSSVLYVGDVIRVPVVRSAQRACTRHRNHHTNVGRHARAHVGRPGRAHPGHAKKHHPKKHHAAKHHNKKHPAKHRPKKPHQHKHHVKKHKKHHTSRHLHAWSGHRGRHPRGWHHAGTTRDDVRRIVTAKARRYGVDPSLALAIAWQESGWQQRRVSASGALGVMQVLPGTARWMSDVAGYRLNPRDLHHNTIAGVRLIRWLRSEAGLRHAVGGYYQGLGGIREHGMYPSTKRYVDDVLSLRRTIADGRRPY</sequence>
<feature type="transmembrane region" description="Helical" evidence="2">
    <location>
        <begin position="21"/>
        <end position="43"/>
    </location>
</feature>
<evidence type="ECO:0000256" key="2">
    <source>
        <dbReference type="SAM" id="Phobius"/>
    </source>
</evidence>